<dbReference type="OrthoDB" id="9771212at2"/>
<comment type="caution">
    <text evidence="1">The sequence shown here is derived from an EMBL/GenBank/DDBJ whole genome shotgun (WGS) entry which is preliminary data.</text>
</comment>
<organism evidence="1 2">
    <name type="scientific">Christensenella minuta</name>
    <dbReference type="NCBI Taxonomy" id="626937"/>
    <lineage>
        <taxon>Bacteria</taxon>
        <taxon>Bacillati</taxon>
        <taxon>Bacillota</taxon>
        <taxon>Clostridia</taxon>
        <taxon>Christensenellales</taxon>
        <taxon>Christensenellaceae</taxon>
        <taxon>Christensenella</taxon>
    </lineage>
</organism>
<evidence type="ECO:0000313" key="1">
    <source>
        <dbReference type="EMBL" id="KXK65540.1"/>
    </source>
</evidence>
<reference evidence="1 2" key="1">
    <citation type="submission" date="2016-02" db="EMBL/GenBank/DDBJ databases">
        <authorList>
            <person name="Wen L."/>
            <person name="He K."/>
            <person name="Yang H."/>
        </authorList>
    </citation>
    <scope>NUCLEOTIDE SEQUENCE [LARGE SCALE GENOMIC DNA]</scope>
    <source>
        <strain evidence="1 2">DSM 22607</strain>
    </source>
</reference>
<sequence>MIISASRRTDIPRFYFDWLLNRLGDGFALVRNPMNFHQVSRVLLSPEVVDCIVFWTKNPGPMLGKLDYIKDYPYYVQFTINPYGTEMECALPPKDRLVETFRRLADRTSAQQAVWRYSPVLLSGTYPAEAHLEFFTKTAEALRGYTEQCKLSFIDFYPKIRKRMEAHGVSALTEGKKADLAQQLAEIGRKNGIEVSACGNLDLAAAGIPRAKCIDDALVSRITGWRLRLKRDTGQRDDCYCVKSVDIGAYDTCGNGCRYCYANASDGAVERNRAGYDPAAPMLCGTLLPEDRVAQRAAKSDRCRQVSLFDLDAEQGEKWQ</sequence>
<keyword evidence="2" id="KW-1185">Reference proteome</keyword>
<gene>
    <name evidence="1" type="ORF">HMPREF3293_01754</name>
</gene>
<dbReference type="InterPro" id="IPR014998">
    <property type="entry name" value="DUF1848"/>
</dbReference>
<dbReference type="Pfam" id="PF08902">
    <property type="entry name" value="DUF1848"/>
    <property type="match status" value="1"/>
</dbReference>
<protein>
    <recommendedName>
        <fullName evidence="3">DUF1848 domain-containing protein</fullName>
    </recommendedName>
</protein>
<evidence type="ECO:0008006" key="3">
    <source>
        <dbReference type="Google" id="ProtNLM"/>
    </source>
</evidence>
<dbReference type="RefSeq" id="WP_066519936.1">
    <property type="nucleotide sequence ID" value="NZ_CABMOF010000002.1"/>
</dbReference>
<dbReference type="EMBL" id="LSZW01000061">
    <property type="protein sequence ID" value="KXK65540.1"/>
    <property type="molecule type" value="Genomic_DNA"/>
</dbReference>
<accession>A0A136Q4G6</accession>
<dbReference type="Proteomes" id="UP000070366">
    <property type="component" value="Unassembled WGS sequence"/>
</dbReference>
<proteinExistence type="predicted"/>
<dbReference type="KEGG" id="cmiu:B1H56_11480"/>
<dbReference type="STRING" id="626937.HMPREF3293_01754"/>
<dbReference type="PATRIC" id="fig|626937.4.peg.1732"/>
<name>A0A136Q4G6_9FIRM</name>
<evidence type="ECO:0000313" key="2">
    <source>
        <dbReference type="Proteomes" id="UP000070366"/>
    </source>
</evidence>
<dbReference type="AlphaFoldDB" id="A0A136Q4G6"/>